<dbReference type="PANTHER" id="PTHR13847:SF289">
    <property type="entry name" value="GLYCINE OXIDASE"/>
    <property type="match status" value="1"/>
</dbReference>
<dbReference type="Proteomes" id="UP000475117">
    <property type="component" value="Chromosome"/>
</dbReference>
<dbReference type="Pfam" id="PF01266">
    <property type="entry name" value="DAO"/>
    <property type="match status" value="1"/>
</dbReference>
<dbReference type="GO" id="GO:0016491">
    <property type="term" value="F:oxidoreductase activity"/>
    <property type="evidence" value="ECO:0007669"/>
    <property type="project" value="UniProtKB-KW"/>
</dbReference>
<proteinExistence type="predicted"/>
<dbReference type="Gene3D" id="3.30.9.10">
    <property type="entry name" value="D-Amino Acid Oxidase, subunit A, domain 2"/>
    <property type="match status" value="1"/>
</dbReference>
<evidence type="ECO:0000256" key="1">
    <source>
        <dbReference type="ARBA" id="ARBA00023002"/>
    </source>
</evidence>
<name>A0A6B3L429_9BACT</name>
<dbReference type="GO" id="GO:0005737">
    <property type="term" value="C:cytoplasm"/>
    <property type="evidence" value="ECO:0007669"/>
    <property type="project" value="TreeGrafter"/>
</dbReference>
<dbReference type="PANTHER" id="PTHR13847">
    <property type="entry name" value="SARCOSINE DEHYDROGENASE-RELATED"/>
    <property type="match status" value="1"/>
</dbReference>
<gene>
    <name evidence="3" type="ORF">G3M56_013285</name>
</gene>
<reference evidence="3 4" key="1">
    <citation type="submission" date="2020-12" db="EMBL/GenBank/DDBJ databases">
        <title>Sulforoseuscoccus oceanibium gen. nov., sp. nov., a representative of the phylum Verrucomicrobia with special cytoplasmic membrane, and proposal of Sulforoseuscoccusaceae fam. nov.</title>
        <authorList>
            <person name="Xi F."/>
        </authorList>
    </citation>
    <scope>NUCLEOTIDE SEQUENCE [LARGE SCALE GENOMIC DNA]</scope>
    <source>
        <strain evidence="3 4">T37</strain>
    </source>
</reference>
<feature type="domain" description="FAD dependent oxidoreductase" evidence="2">
    <location>
        <begin position="15"/>
        <end position="353"/>
    </location>
</feature>
<evidence type="ECO:0000313" key="3">
    <source>
        <dbReference type="EMBL" id="QQL44833.1"/>
    </source>
</evidence>
<keyword evidence="4" id="KW-1185">Reference proteome</keyword>
<sequence>MSDDCSELMNEGAPRVLVVGLGVAGSTLAWQLMWRGADVWVVDPAAERTTSRAAAGLITPITGKGMALSWRFGELWSEGEAFYQRLREATGRQVFHGCPTVRVFVSEAEARKFQRRMEGGGEYLDFVDSVFSAGEVPAAMQGAAVAAPFGGFVMKGGGWVDTAALLDVTRAELDARGRFVCGVLDERELEVREDGVVWNARRYDAVVFCQGAEGRNNALFAGHVAFRPAKGEFLTLGLKETTLENLGSVVNRQGTWICPRGDGSARSGSTYDFECFDHEPTSGGRAAIVSKLEQFLESVPQVIGASAGVRPVIRQSQPVAGFHPGYGRRVGFFNGLGSKGCSVGPWAAGLMAESVVRGGALPDELDLAGVWSDEAQPS</sequence>
<keyword evidence="1" id="KW-0560">Oxidoreductase</keyword>
<dbReference type="AlphaFoldDB" id="A0A6B3L429"/>
<evidence type="ECO:0000313" key="4">
    <source>
        <dbReference type="Proteomes" id="UP000475117"/>
    </source>
</evidence>
<dbReference type="SUPFAM" id="SSF54373">
    <property type="entry name" value="FAD-linked reductases, C-terminal domain"/>
    <property type="match status" value="1"/>
</dbReference>
<protein>
    <submittedName>
        <fullName evidence="3">FAD-binding oxidoreductase</fullName>
    </submittedName>
</protein>
<dbReference type="KEGG" id="soa:G3M56_013285"/>
<dbReference type="InterPro" id="IPR036188">
    <property type="entry name" value="FAD/NAD-bd_sf"/>
</dbReference>
<dbReference type="Gene3D" id="3.50.50.60">
    <property type="entry name" value="FAD/NAD(P)-binding domain"/>
    <property type="match status" value="1"/>
</dbReference>
<dbReference type="EMBL" id="CP066776">
    <property type="protein sequence ID" value="QQL44833.1"/>
    <property type="molecule type" value="Genomic_DNA"/>
</dbReference>
<dbReference type="SUPFAM" id="SSF51905">
    <property type="entry name" value="FAD/NAD(P)-binding domain"/>
    <property type="match status" value="1"/>
</dbReference>
<evidence type="ECO:0000259" key="2">
    <source>
        <dbReference type="Pfam" id="PF01266"/>
    </source>
</evidence>
<organism evidence="3 4">
    <name type="scientific">Sulfuriroseicoccus oceanibius</name>
    <dbReference type="NCBI Taxonomy" id="2707525"/>
    <lineage>
        <taxon>Bacteria</taxon>
        <taxon>Pseudomonadati</taxon>
        <taxon>Verrucomicrobiota</taxon>
        <taxon>Verrucomicrobiia</taxon>
        <taxon>Verrucomicrobiales</taxon>
        <taxon>Verrucomicrobiaceae</taxon>
        <taxon>Sulfuriroseicoccus</taxon>
    </lineage>
</organism>
<accession>A0A6B3L429</accession>
<dbReference type="InterPro" id="IPR006076">
    <property type="entry name" value="FAD-dep_OxRdtase"/>
</dbReference>
<dbReference type="RefSeq" id="WP_164364613.1">
    <property type="nucleotide sequence ID" value="NZ_CP066776.1"/>
</dbReference>